<feature type="transmembrane region" description="Helical" evidence="1">
    <location>
        <begin position="55"/>
        <end position="74"/>
    </location>
</feature>
<dbReference type="InterPro" id="IPR019422">
    <property type="entry name" value="7TM_GPCR_serpentine_rcpt_Srh"/>
</dbReference>
<dbReference type="PANTHER" id="PTHR45830:SF15">
    <property type="entry name" value="SERPENTINE RECEPTOR, CLASS I"/>
    <property type="match status" value="1"/>
</dbReference>
<proteinExistence type="predicted"/>
<dbReference type="AlphaFoldDB" id="A0AAV5U532"/>
<reference evidence="2" key="1">
    <citation type="submission" date="2023-10" db="EMBL/GenBank/DDBJ databases">
        <title>Genome assembly of Pristionchus species.</title>
        <authorList>
            <person name="Yoshida K."/>
            <person name="Sommer R.J."/>
        </authorList>
    </citation>
    <scope>NUCLEOTIDE SEQUENCE</scope>
    <source>
        <strain evidence="2">RS0144</strain>
    </source>
</reference>
<accession>A0AAV5U532</accession>
<feature type="transmembrane region" description="Helical" evidence="1">
    <location>
        <begin position="12"/>
        <end position="34"/>
    </location>
</feature>
<keyword evidence="1" id="KW-0472">Membrane</keyword>
<protein>
    <recommendedName>
        <fullName evidence="4">G protein-coupled receptor</fullName>
    </recommendedName>
</protein>
<sequence length="165" mass="18335">DDIHLSDNFISFMLYYMHIASGVTMAFSTLVFYLMLTKTPRTSRPLMKHLMLTQFFITFNDIVFGVLLGGIPLFPAPAGFCEGLVCKMGIPGHVALVISYFALAYVAASFVFCFYSKHSTVLDLTRHPSTRSVRIAVVGTGEQARAYIERVANRDPLIDGKVVEV</sequence>
<comment type="caution">
    <text evidence="2">The sequence shown here is derived from an EMBL/GenBank/DDBJ whole genome shotgun (WGS) entry which is preliminary data.</text>
</comment>
<keyword evidence="3" id="KW-1185">Reference proteome</keyword>
<feature type="non-terminal residue" evidence="2">
    <location>
        <position position="1"/>
    </location>
</feature>
<keyword evidence="1" id="KW-0812">Transmembrane</keyword>
<organism evidence="2 3">
    <name type="scientific">Pristionchus entomophagus</name>
    <dbReference type="NCBI Taxonomy" id="358040"/>
    <lineage>
        <taxon>Eukaryota</taxon>
        <taxon>Metazoa</taxon>
        <taxon>Ecdysozoa</taxon>
        <taxon>Nematoda</taxon>
        <taxon>Chromadorea</taxon>
        <taxon>Rhabditida</taxon>
        <taxon>Rhabditina</taxon>
        <taxon>Diplogasteromorpha</taxon>
        <taxon>Diplogasteroidea</taxon>
        <taxon>Neodiplogasteridae</taxon>
        <taxon>Pristionchus</taxon>
    </lineage>
</organism>
<name>A0AAV5U532_9BILA</name>
<gene>
    <name evidence="2" type="ORF">PENTCL1PPCAC_23732</name>
</gene>
<dbReference type="Proteomes" id="UP001432027">
    <property type="component" value="Unassembled WGS sequence"/>
</dbReference>
<evidence type="ECO:0000313" key="3">
    <source>
        <dbReference type="Proteomes" id="UP001432027"/>
    </source>
</evidence>
<dbReference type="Pfam" id="PF10318">
    <property type="entry name" value="7TM_GPCR_Srh"/>
    <property type="match status" value="1"/>
</dbReference>
<dbReference type="EMBL" id="BTSX01000005">
    <property type="protein sequence ID" value="GMT01558.1"/>
    <property type="molecule type" value="Genomic_DNA"/>
</dbReference>
<evidence type="ECO:0008006" key="4">
    <source>
        <dbReference type="Google" id="ProtNLM"/>
    </source>
</evidence>
<evidence type="ECO:0000256" key="1">
    <source>
        <dbReference type="SAM" id="Phobius"/>
    </source>
</evidence>
<evidence type="ECO:0000313" key="2">
    <source>
        <dbReference type="EMBL" id="GMT01558.1"/>
    </source>
</evidence>
<dbReference type="PANTHER" id="PTHR45830">
    <property type="entry name" value="SERPENTINE RECEPTOR, CLASS I"/>
    <property type="match status" value="1"/>
</dbReference>
<keyword evidence="1" id="KW-1133">Transmembrane helix</keyword>
<feature type="transmembrane region" description="Helical" evidence="1">
    <location>
        <begin position="94"/>
        <end position="116"/>
    </location>
</feature>